<comment type="catalytic activity">
    <reaction evidence="8">
        <text>4-demethyl-7-[(3S)-3-amino-3-carboxypropyl]wyosine(37) in tRNA(Phe) + S-adenosyl-L-methionine = 7-[(3S)-3-amino-3-carboxypropyl]wyosine(37) in tRNA(Phe) + S-adenosyl-L-homocysteine + H(+)</text>
        <dbReference type="Rhea" id="RHEA:36635"/>
        <dbReference type="Rhea" id="RHEA-COMP:10378"/>
        <dbReference type="Rhea" id="RHEA-COMP:10379"/>
        <dbReference type="ChEBI" id="CHEBI:15378"/>
        <dbReference type="ChEBI" id="CHEBI:57856"/>
        <dbReference type="ChEBI" id="CHEBI:59789"/>
        <dbReference type="ChEBI" id="CHEBI:73543"/>
        <dbReference type="ChEBI" id="CHEBI:73550"/>
        <dbReference type="EC" id="2.1.1.282"/>
    </reaction>
</comment>
<dbReference type="OrthoDB" id="263283at2759"/>
<comment type="similarity">
    <text evidence="1">Belongs to the TYW3 family.</text>
</comment>
<evidence type="ECO:0000256" key="1">
    <source>
        <dbReference type="ARBA" id="ARBA00008569"/>
    </source>
</evidence>
<proteinExistence type="inferred from homology"/>
<evidence type="ECO:0000256" key="8">
    <source>
        <dbReference type="ARBA" id="ARBA00049202"/>
    </source>
</evidence>
<keyword evidence="3" id="KW-0489">Methyltransferase</keyword>
<dbReference type="KEGG" id="bcom:BAUCODRAFT_564046"/>
<dbReference type="Pfam" id="PF02676">
    <property type="entry name" value="TYW3"/>
    <property type="match status" value="1"/>
</dbReference>
<evidence type="ECO:0000256" key="3">
    <source>
        <dbReference type="ARBA" id="ARBA00022603"/>
    </source>
</evidence>
<dbReference type="GeneID" id="19115530"/>
<dbReference type="eggNOG" id="KOG1228">
    <property type="taxonomic scope" value="Eukaryota"/>
</dbReference>
<keyword evidence="5" id="KW-0949">S-adenosyl-L-methionine</keyword>
<dbReference type="PANTHER" id="PTHR48418:SF1">
    <property type="entry name" value="TRNA WYBUTOSINE-SYNTHESIZING PROTEIN 3"/>
    <property type="match status" value="1"/>
</dbReference>
<evidence type="ECO:0000256" key="6">
    <source>
        <dbReference type="ARBA" id="ARBA00022694"/>
    </source>
</evidence>
<dbReference type="AlphaFoldDB" id="M2N6X3"/>
<dbReference type="STRING" id="717646.M2N6X3"/>
<name>M2N6X3_BAUPA</name>
<dbReference type="Proteomes" id="UP000011761">
    <property type="component" value="Unassembled WGS sequence"/>
</dbReference>
<evidence type="ECO:0000259" key="9">
    <source>
        <dbReference type="Pfam" id="PF02676"/>
    </source>
</evidence>
<organism evidence="10 11">
    <name type="scientific">Baudoinia panamericana (strain UAMH 10762)</name>
    <name type="common">Angels' share fungus</name>
    <name type="synonym">Baudoinia compniacensis (strain UAMH 10762)</name>
    <dbReference type="NCBI Taxonomy" id="717646"/>
    <lineage>
        <taxon>Eukaryota</taxon>
        <taxon>Fungi</taxon>
        <taxon>Dikarya</taxon>
        <taxon>Ascomycota</taxon>
        <taxon>Pezizomycotina</taxon>
        <taxon>Dothideomycetes</taxon>
        <taxon>Dothideomycetidae</taxon>
        <taxon>Mycosphaerellales</taxon>
        <taxon>Teratosphaeriaceae</taxon>
        <taxon>Baudoinia</taxon>
    </lineage>
</organism>
<reference evidence="10 11" key="1">
    <citation type="journal article" date="2012" name="PLoS Pathog.">
        <title>Diverse lifestyles and strategies of plant pathogenesis encoded in the genomes of eighteen Dothideomycetes fungi.</title>
        <authorList>
            <person name="Ohm R.A."/>
            <person name="Feau N."/>
            <person name="Henrissat B."/>
            <person name="Schoch C.L."/>
            <person name="Horwitz B.A."/>
            <person name="Barry K.W."/>
            <person name="Condon B.J."/>
            <person name="Copeland A.C."/>
            <person name="Dhillon B."/>
            <person name="Glaser F."/>
            <person name="Hesse C.N."/>
            <person name="Kosti I."/>
            <person name="LaButti K."/>
            <person name="Lindquist E.A."/>
            <person name="Lucas S."/>
            <person name="Salamov A.A."/>
            <person name="Bradshaw R.E."/>
            <person name="Ciuffetti L."/>
            <person name="Hamelin R.C."/>
            <person name="Kema G.H.J."/>
            <person name="Lawrence C."/>
            <person name="Scott J.A."/>
            <person name="Spatafora J.W."/>
            <person name="Turgeon B.G."/>
            <person name="de Wit P.J.G.M."/>
            <person name="Zhong S."/>
            <person name="Goodwin S.B."/>
            <person name="Grigoriev I.V."/>
        </authorList>
    </citation>
    <scope>NUCLEOTIDE SEQUENCE [LARGE SCALE GENOMIC DNA]</scope>
    <source>
        <strain evidence="10 11">UAMH 10762</strain>
    </source>
</reference>
<keyword evidence="4" id="KW-0808">Transferase</keyword>
<dbReference type="Gene3D" id="3.30.1960.10">
    <property type="entry name" value="tRNA wybutosine-synthesizing-like"/>
    <property type="match status" value="1"/>
</dbReference>
<keyword evidence="6" id="KW-0819">tRNA processing</keyword>
<evidence type="ECO:0000256" key="2">
    <source>
        <dbReference type="ARBA" id="ARBA00012750"/>
    </source>
</evidence>
<evidence type="ECO:0000256" key="7">
    <source>
        <dbReference type="ARBA" id="ARBA00030554"/>
    </source>
</evidence>
<dbReference type="SUPFAM" id="SSF111278">
    <property type="entry name" value="SSo0622-like"/>
    <property type="match status" value="1"/>
</dbReference>
<evidence type="ECO:0000313" key="11">
    <source>
        <dbReference type="Proteomes" id="UP000011761"/>
    </source>
</evidence>
<dbReference type="InterPro" id="IPR003827">
    <property type="entry name" value="tRNA_yW-synthesising"/>
</dbReference>
<dbReference type="GO" id="GO:0008033">
    <property type="term" value="P:tRNA processing"/>
    <property type="evidence" value="ECO:0007669"/>
    <property type="project" value="UniProtKB-KW"/>
</dbReference>
<feature type="domain" description="tRNA wybutosine-synthesizing protein" evidence="9">
    <location>
        <begin position="7"/>
        <end position="123"/>
    </location>
</feature>
<evidence type="ECO:0000313" key="10">
    <source>
        <dbReference type="EMBL" id="EMC94839.1"/>
    </source>
</evidence>
<accession>M2N6X3</accession>
<dbReference type="HOGENOM" id="CLU_1304654_0_0_1"/>
<gene>
    <name evidence="10" type="ORF">BAUCODRAFT_564046</name>
</gene>
<dbReference type="EC" id="2.1.1.282" evidence="2"/>
<dbReference type="InterPro" id="IPR036602">
    <property type="entry name" value="tRNA_yW-synthesising-like_sf"/>
</dbReference>
<dbReference type="RefSeq" id="XP_007678515.1">
    <property type="nucleotide sequence ID" value="XM_007680325.1"/>
</dbReference>
<evidence type="ECO:0000256" key="5">
    <source>
        <dbReference type="ARBA" id="ARBA00022691"/>
    </source>
</evidence>
<dbReference type="GO" id="GO:0032259">
    <property type="term" value="P:methylation"/>
    <property type="evidence" value="ECO:0007669"/>
    <property type="project" value="UniProtKB-KW"/>
</dbReference>
<protein>
    <recommendedName>
        <fullName evidence="2">tRNA(Phe) 7-[(3-amino-3-carboxypropyl)-4-demethylwyosine(37)-N(4)]-methyltransferase</fullName>
        <ecNumber evidence="2">2.1.1.282</ecNumber>
    </recommendedName>
    <alternativeName>
        <fullName evidence="7">tRNA(Phe) 7-((3-amino-3-carboxypropyl)-4-demethylwyosine(37)-N(4))-methyltransferase</fullName>
    </alternativeName>
</protein>
<keyword evidence="11" id="KW-1185">Reference proteome</keyword>
<sequence>MPAGFLERKAKILADLAIPDAQYHDSSPKGTVDSEIRELISDINALPEYVTTSSCAGRITVYLEGFKAAKGGGRWLFASHSPINIPREEGSVFEMFGLARSPLSVPPQATNARFVHLKFEPLVGQGFQHRVSMENVSDPLYPSLRQALYHGPADTLRDLAYSHSQSHGCAACCFCCANSRFQRERYYRHNNRRRRNLEHANGRRSKLRPSL</sequence>
<dbReference type="GO" id="GO:0008168">
    <property type="term" value="F:methyltransferase activity"/>
    <property type="evidence" value="ECO:0007669"/>
    <property type="project" value="UniProtKB-KW"/>
</dbReference>
<evidence type="ECO:0000256" key="4">
    <source>
        <dbReference type="ARBA" id="ARBA00022679"/>
    </source>
</evidence>
<dbReference type="PANTHER" id="PTHR48418">
    <property type="entry name" value="TRNA WYBUTOSINE-SYNTHESIZING PROTEIN 3"/>
    <property type="match status" value="1"/>
</dbReference>
<dbReference type="EMBL" id="KB445558">
    <property type="protein sequence ID" value="EMC94839.1"/>
    <property type="molecule type" value="Genomic_DNA"/>
</dbReference>